<feature type="domain" description="FP protein N-terminal" evidence="2">
    <location>
        <begin position="115"/>
        <end position="210"/>
    </location>
</feature>
<dbReference type="Proteomes" id="UP000648187">
    <property type="component" value="Unassembled WGS sequence"/>
</dbReference>
<dbReference type="Gene3D" id="3.30.70.1820">
    <property type="entry name" value="L1 transposable element, RRM domain"/>
    <property type="match status" value="1"/>
</dbReference>
<keyword evidence="5" id="KW-1185">Reference proteome</keyword>
<proteinExistence type="predicted"/>
<dbReference type="Pfam" id="PF25298">
    <property type="entry name" value="Baculo_FP_2nd"/>
    <property type="match status" value="1"/>
</dbReference>
<comment type="caution">
    <text evidence="4">The sequence shown here is derived from an EMBL/GenBank/DDBJ whole genome shotgun (WGS) entry which is preliminary data.</text>
</comment>
<dbReference type="Pfam" id="PF03258">
    <property type="entry name" value="Baculo_FP"/>
    <property type="match status" value="1"/>
</dbReference>
<evidence type="ECO:0000259" key="3">
    <source>
        <dbReference type="Pfam" id="PF25298"/>
    </source>
</evidence>
<evidence type="ECO:0000313" key="5">
    <source>
        <dbReference type="Proteomes" id="UP000648187"/>
    </source>
</evidence>
<name>A0A835GPA0_SPOEX</name>
<sequence length="271" mass="31195">MKIKTFSNTGLCDECQISQTDMSSPIAVDVLNTTPEKLLAEVNMKLSIVFTMQKTLEAMSEDISFYAEKYQELIEEKEKSDKKIKALEHKNVHLETSIKALEERVSYLEVREKGKNIEIYGLEEKQNENIENTVKVIASKLGIADGKICEAMRVGEEVKSDKKQRDSKPRPIIITMATRTARDKWLATRKTHKLTNSDILENGNKQRIYVNEDLTKHTRNLLWTAKSELKPTFKYIWVKNGKVLIKKDDPNDAKIKTIRTLSDINMYVVNK</sequence>
<accession>A0A835GPA0</accession>
<feature type="coiled-coil region" evidence="1">
    <location>
        <begin position="56"/>
        <end position="104"/>
    </location>
</feature>
<reference evidence="4" key="1">
    <citation type="submission" date="2020-08" db="EMBL/GenBank/DDBJ databases">
        <title>Spodoptera exigua strain:BAW_Kor-Di-RS1 Genome sequencing and assembly.</title>
        <authorList>
            <person name="Kim J."/>
            <person name="Nam H.Y."/>
            <person name="Kwon M."/>
            <person name="Choi J.H."/>
            <person name="Cho S.R."/>
            <person name="Kim G.-H."/>
        </authorList>
    </citation>
    <scope>NUCLEOTIDE SEQUENCE</scope>
    <source>
        <strain evidence="4">BAW_Kor-Di-RS1</strain>
        <tissue evidence="4">Whole-body</tissue>
    </source>
</reference>
<protein>
    <submittedName>
        <fullName evidence="4">Uncharacterized protein</fullName>
    </submittedName>
</protein>
<dbReference type="PANTHER" id="PTHR11505">
    <property type="entry name" value="L1 TRANSPOSABLE ELEMENT-RELATED"/>
    <property type="match status" value="1"/>
</dbReference>
<evidence type="ECO:0000259" key="2">
    <source>
        <dbReference type="Pfam" id="PF03258"/>
    </source>
</evidence>
<dbReference type="InterPro" id="IPR057251">
    <property type="entry name" value="FP_C"/>
</dbReference>
<gene>
    <name evidence="4" type="ORF">HW555_001369</name>
</gene>
<dbReference type="EMBL" id="JACKWZ010000011">
    <property type="protein sequence ID" value="KAF9423065.1"/>
    <property type="molecule type" value="Genomic_DNA"/>
</dbReference>
<feature type="domain" description="FP protein C-terminal" evidence="3">
    <location>
        <begin position="215"/>
        <end position="266"/>
    </location>
</feature>
<keyword evidence="1" id="KW-0175">Coiled coil</keyword>
<dbReference type="AlphaFoldDB" id="A0A835GPA0"/>
<evidence type="ECO:0000256" key="1">
    <source>
        <dbReference type="SAM" id="Coils"/>
    </source>
</evidence>
<dbReference type="InterPro" id="IPR004941">
    <property type="entry name" value="FP_N"/>
</dbReference>
<organism evidence="4 5">
    <name type="scientific">Spodoptera exigua</name>
    <name type="common">Beet armyworm</name>
    <name type="synonym">Noctua fulgens</name>
    <dbReference type="NCBI Taxonomy" id="7107"/>
    <lineage>
        <taxon>Eukaryota</taxon>
        <taxon>Metazoa</taxon>
        <taxon>Ecdysozoa</taxon>
        <taxon>Arthropoda</taxon>
        <taxon>Hexapoda</taxon>
        <taxon>Insecta</taxon>
        <taxon>Pterygota</taxon>
        <taxon>Neoptera</taxon>
        <taxon>Endopterygota</taxon>
        <taxon>Lepidoptera</taxon>
        <taxon>Glossata</taxon>
        <taxon>Ditrysia</taxon>
        <taxon>Noctuoidea</taxon>
        <taxon>Noctuidae</taxon>
        <taxon>Amphipyrinae</taxon>
        <taxon>Spodoptera</taxon>
    </lineage>
</organism>
<evidence type="ECO:0000313" key="4">
    <source>
        <dbReference type="EMBL" id="KAF9423065.1"/>
    </source>
</evidence>
<dbReference type="InterPro" id="IPR004244">
    <property type="entry name" value="Transposase_22"/>
</dbReference>